<dbReference type="InterPro" id="IPR010001">
    <property type="entry name" value="BofA"/>
</dbReference>
<keyword evidence="3" id="KW-1185">Reference proteome</keyword>
<feature type="transmembrane region" description="Helical" evidence="1">
    <location>
        <begin position="6"/>
        <end position="22"/>
    </location>
</feature>
<organism evidence="2 3">
    <name type="scientific">Paenibacillus monticola</name>
    <dbReference type="NCBI Taxonomy" id="2666075"/>
    <lineage>
        <taxon>Bacteria</taxon>
        <taxon>Bacillati</taxon>
        <taxon>Bacillota</taxon>
        <taxon>Bacilli</taxon>
        <taxon>Bacillales</taxon>
        <taxon>Paenibacillaceae</taxon>
        <taxon>Paenibacillus</taxon>
    </lineage>
</organism>
<keyword evidence="1" id="KW-1133">Transmembrane helix</keyword>
<feature type="transmembrane region" description="Helical" evidence="1">
    <location>
        <begin position="29"/>
        <end position="49"/>
    </location>
</feature>
<comment type="caution">
    <text evidence="2">The sequence shown here is derived from an EMBL/GenBank/DDBJ whole genome shotgun (WGS) entry which is preliminary data.</text>
</comment>
<dbReference type="EMBL" id="WJXB01000024">
    <property type="protein sequence ID" value="MRN57348.1"/>
    <property type="molecule type" value="Genomic_DNA"/>
</dbReference>
<dbReference type="AlphaFoldDB" id="A0A7X2HCU2"/>
<sequence>MLRTIAIGVLFLSAIILILIVFRKKLGWGWLSLFGTHLILAALGIYLVNFSGLITEVYLPLNPATIGAVTVLGLPGVIMLLGLKITLY</sequence>
<gene>
    <name evidence="2" type="ORF">GJB61_30930</name>
</gene>
<keyword evidence="1" id="KW-0472">Membrane</keyword>
<dbReference type="Proteomes" id="UP000463051">
    <property type="component" value="Unassembled WGS sequence"/>
</dbReference>
<keyword evidence="1" id="KW-0812">Transmembrane</keyword>
<protein>
    <submittedName>
        <fullName evidence="2">Pro-sigmaK processing inhibitor BofA</fullName>
    </submittedName>
</protein>
<feature type="transmembrane region" description="Helical" evidence="1">
    <location>
        <begin position="61"/>
        <end position="83"/>
    </location>
</feature>
<dbReference type="RefSeq" id="WP_154122824.1">
    <property type="nucleotide sequence ID" value="NZ_WJXB01000024.1"/>
</dbReference>
<reference evidence="2 3" key="1">
    <citation type="submission" date="2019-11" db="EMBL/GenBank/DDBJ databases">
        <title>Paenibacillus monticola sp. nov., a novel PGPR strain isolated from mountain sample in China.</title>
        <authorList>
            <person name="Zhao Q."/>
            <person name="Li H.-P."/>
            <person name="Zhang J.-L."/>
        </authorList>
    </citation>
    <scope>NUCLEOTIDE SEQUENCE [LARGE SCALE GENOMIC DNA]</scope>
    <source>
        <strain evidence="2 3">LC-T2</strain>
    </source>
</reference>
<evidence type="ECO:0000313" key="2">
    <source>
        <dbReference type="EMBL" id="MRN57348.1"/>
    </source>
</evidence>
<name>A0A7X2HCU2_9BACL</name>
<evidence type="ECO:0000313" key="3">
    <source>
        <dbReference type="Proteomes" id="UP000463051"/>
    </source>
</evidence>
<evidence type="ECO:0000256" key="1">
    <source>
        <dbReference type="SAM" id="Phobius"/>
    </source>
</evidence>
<proteinExistence type="predicted"/>
<dbReference type="Pfam" id="PF07441">
    <property type="entry name" value="BofA"/>
    <property type="match status" value="1"/>
</dbReference>
<accession>A0A7X2HCU2</accession>